<gene>
    <name evidence="2" type="ORF">KUTeg_000299</name>
</gene>
<dbReference type="InterPro" id="IPR059073">
    <property type="entry name" value="TRMT11_N"/>
</dbReference>
<feature type="domain" description="tRNA (guanine(10)-N(2))-methyltransferase TRMT11 N-terminal" evidence="1">
    <location>
        <begin position="126"/>
        <end position="224"/>
    </location>
</feature>
<keyword evidence="3" id="KW-1185">Reference proteome</keyword>
<comment type="caution">
    <text evidence="2">The sequence shown here is derived from an EMBL/GenBank/DDBJ whole genome shotgun (WGS) entry which is preliminary data.</text>
</comment>
<name>A0ABQ9FX57_TEGGR</name>
<proteinExistence type="predicted"/>
<dbReference type="Proteomes" id="UP001217089">
    <property type="component" value="Unassembled WGS sequence"/>
</dbReference>
<evidence type="ECO:0000313" key="2">
    <source>
        <dbReference type="EMBL" id="KAJ8321828.1"/>
    </source>
</evidence>
<reference evidence="2 3" key="1">
    <citation type="submission" date="2022-12" db="EMBL/GenBank/DDBJ databases">
        <title>Chromosome-level genome of Tegillarca granosa.</title>
        <authorList>
            <person name="Kim J."/>
        </authorList>
    </citation>
    <scope>NUCLEOTIDE SEQUENCE [LARGE SCALE GENOMIC DNA]</scope>
    <source>
        <strain evidence="2">Teg-2019</strain>
        <tissue evidence="2">Adductor muscle</tissue>
    </source>
</reference>
<organism evidence="2 3">
    <name type="scientific">Tegillarca granosa</name>
    <name type="common">Malaysian cockle</name>
    <name type="synonym">Anadara granosa</name>
    <dbReference type="NCBI Taxonomy" id="220873"/>
    <lineage>
        <taxon>Eukaryota</taxon>
        <taxon>Metazoa</taxon>
        <taxon>Spiralia</taxon>
        <taxon>Lophotrochozoa</taxon>
        <taxon>Mollusca</taxon>
        <taxon>Bivalvia</taxon>
        <taxon>Autobranchia</taxon>
        <taxon>Pteriomorphia</taxon>
        <taxon>Arcoida</taxon>
        <taxon>Arcoidea</taxon>
        <taxon>Arcidae</taxon>
        <taxon>Tegillarca</taxon>
    </lineage>
</organism>
<dbReference type="Pfam" id="PF25904">
    <property type="entry name" value="Tmrp11_N"/>
    <property type="match status" value="1"/>
</dbReference>
<protein>
    <recommendedName>
        <fullName evidence="1">tRNA (guanine(10)-N(2))-methyltransferase TRMT11 N-terminal domain-containing protein</fullName>
    </recommendedName>
</protein>
<accession>A0ABQ9FX57</accession>
<dbReference type="EMBL" id="JARBDR010000018">
    <property type="protein sequence ID" value="KAJ8321828.1"/>
    <property type="molecule type" value="Genomic_DNA"/>
</dbReference>
<sequence>MTSYGGNLKCLQTGNSRVKNNFVPLVFPVFQPSFLARYQLQHFAKKFLFSIYQDVTVINDKYSVKAIPGKRNYGYMTAMELFQANKIMVIKKKKQHKAATMVVLILKKPLIECSELVNIKAYLEQEFHSIASLFGIKYTFEDCGLGYNNPLAFTTPFLIVNLKSEDDAKKITSRSILTNHVDGKESDVTRDPKVEKDISIRAMGTWSNLQRSVQKCQGLSFRTQGMVAQYDIKYQKLSFRTQGMVAQYDIKYQKLSFRTQGMVAQYDIKYQKLSFRIN</sequence>
<evidence type="ECO:0000313" key="3">
    <source>
        <dbReference type="Proteomes" id="UP001217089"/>
    </source>
</evidence>
<evidence type="ECO:0000259" key="1">
    <source>
        <dbReference type="Pfam" id="PF25904"/>
    </source>
</evidence>